<accession>A0ABR9SJ93</accession>
<name>A0ABR9SJ93_9BURK</name>
<dbReference type="PANTHER" id="PTHR33540:SF2">
    <property type="entry name" value="TRNA THREONYLCARBAMOYLADENOSINE BIOSYNTHESIS PROTEIN TSAE"/>
    <property type="match status" value="1"/>
</dbReference>
<dbReference type="Proteomes" id="UP000715965">
    <property type="component" value="Unassembled WGS sequence"/>
</dbReference>
<comment type="similarity">
    <text evidence="2">Belongs to the TsaE family.</text>
</comment>
<evidence type="ECO:0000256" key="4">
    <source>
        <dbReference type="ARBA" id="ARBA00022490"/>
    </source>
</evidence>
<dbReference type="EMBL" id="JADDOJ010000092">
    <property type="protein sequence ID" value="MBE7942335.1"/>
    <property type="molecule type" value="Genomic_DNA"/>
</dbReference>
<dbReference type="PANTHER" id="PTHR33540">
    <property type="entry name" value="TRNA THREONYLCARBAMOYLADENOSINE BIOSYNTHESIS PROTEIN TSAE"/>
    <property type="match status" value="1"/>
</dbReference>
<gene>
    <name evidence="11" type="primary">tsaE</name>
    <name evidence="11" type="ORF">IM725_17330</name>
</gene>
<evidence type="ECO:0000256" key="2">
    <source>
        <dbReference type="ARBA" id="ARBA00007599"/>
    </source>
</evidence>
<dbReference type="Gene3D" id="3.40.50.300">
    <property type="entry name" value="P-loop containing nucleotide triphosphate hydrolases"/>
    <property type="match status" value="1"/>
</dbReference>
<evidence type="ECO:0000256" key="9">
    <source>
        <dbReference type="ARBA" id="ARBA00022842"/>
    </source>
</evidence>
<dbReference type="Pfam" id="PF02367">
    <property type="entry name" value="TsaE"/>
    <property type="match status" value="1"/>
</dbReference>
<dbReference type="InterPro" id="IPR027417">
    <property type="entry name" value="P-loop_NTPase"/>
</dbReference>
<keyword evidence="4" id="KW-0963">Cytoplasm</keyword>
<evidence type="ECO:0000313" key="11">
    <source>
        <dbReference type="EMBL" id="MBE7942335.1"/>
    </source>
</evidence>
<keyword evidence="5" id="KW-0819">tRNA processing</keyword>
<evidence type="ECO:0000256" key="7">
    <source>
        <dbReference type="ARBA" id="ARBA00022741"/>
    </source>
</evidence>
<comment type="subcellular location">
    <subcellularLocation>
        <location evidence="1">Cytoplasm</location>
    </subcellularLocation>
</comment>
<dbReference type="NCBIfam" id="TIGR00150">
    <property type="entry name" value="T6A_YjeE"/>
    <property type="match status" value="1"/>
</dbReference>
<evidence type="ECO:0000313" key="12">
    <source>
        <dbReference type="Proteomes" id="UP000715965"/>
    </source>
</evidence>
<organism evidence="11 12">
    <name type="scientific">Ramlibacter aquaticus</name>
    <dbReference type="NCBI Taxonomy" id="2780094"/>
    <lineage>
        <taxon>Bacteria</taxon>
        <taxon>Pseudomonadati</taxon>
        <taxon>Pseudomonadota</taxon>
        <taxon>Betaproteobacteria</taxon>
        <taxon>Burkholderiales</taxon>
        <taxon>Comamonadaceae</taxon>
        <taxon>Ramlibacter</taxon>
    </lineage>
</organism>
<reference evidence="11 12" key="1">
    <citation type="submission" date="2020-10" db="EMBL/GenBank/DDBJ databases">
        <title>Draft genome of Ramlibacter aquaticus LMG 30558.</title>
        <authorList>
            <person name="Props R."/>
        </authorList>
    </citation>
    <scope>NUCLEOTIDE SEQUENCE [LARGE SCALE GENOMIC DNA]</scope>
    <source>
        <strain evidence="11 12">LMG 30558</strain>
    </source>
</reference>
<keyword evidence="12" id="KW-1185">Reference proteome</keyword>
<dbReference type="InterPro" id="IPR003442">
    <property type="entry name" value="T6A_TsaE"/>
</dbReference>
<evidence type="ECO:0000256" key="8">
    <source>
        <dbReference type="ARBA" id="ARBA00022840"/>
    </source>
</evidence>
<keyword evidence="9" id="KW-0460">Magnesium</keyword>
<evidence type="ECO:0000256" key="3">
    <source>
        <dbReference type="ARBA" id="ARBA00019010"/>
    </source>
</evidence>
<keyword evidence="8" id="KW-0067">ATP-binding</keyword>
<dbReference type="SUPFAM" id="SSF52540">
    <property type="entry name" value="P-loop containing nucleoside triphosphate hydrolases"/>
    <property type="match status" value="1"/>
</dbReference>
<sequence length="178" mass="19530">MGPGLHFCQPLRTPLTDRGRHLPIVGSTVRHLAWQDEEDTRRFAEQLAARPALRDAFIALHGDLGAGKTTFVRHLLRALGVAGRIKSPTYTVAEPHETATGTAWHFDFYRFDDPREWEDAGFRDTFAQPGLKLAEWPGKAAGLLPVADLDLHIEAAPDGDGRAVTLVAHTARGEALLP</sequence>
<evidence type="ECO:0000256" key="6">
    <source>
        <dbReference type="ARBA" id="ARBA00022723"/>
    </source>
</evidence>
<evidence type="ECO:0000256" key="10">
    <source>
        <dbReference type="ARBA" id="ARBA00032441"/>
    </source>
</evidence>
<keyword evidence="6" id="KW-0479">Metal-binding</keyword>
<proteinExistence type="inferred from homology"/>
<evidence type="ECO:0000256" key="5">
    <source>
        <dbReference type="ARBA" id="ARBA00022694"/>
    </source>
</evidence>
<protein>
    <recommendedName>
        <fullName evidence="3">tRNA threonylcarbamoyladenosine biosynthesis protein TsaE</fullName>
    </recommendedName>
    <alternativeName>
        <fullName evidence="10">t(6)A37 threonylcarbamoyladenosine biosynthesis protein TsaE</fullName>
    </alternativeName>
</protein>
<comment type="caution">
    <text evidence="11">The sequence shown here is derived from an EMBL/GenBank/DDBJ whole genome shotgun (WGS) entry which is preliminary data.</text>
</comment>
<keyword evidence="7" id="KW-0547">Nucleotide-binding</keyword>
<evidence type="ECO:0000256" key="1">
    <source>
        <dbReference type="ARBA" id="ARBA00004496"/>
    </source>
</evidence>